<dbReference type="PROSITE" id="PS00211">
    <property type="entry name" value="ABC_TRANSPORTER_1"/>
    <property type="match status" value="1"/>
</dbReference>
<evidence type="ECO:0000313" key="4">
    <source>
        <dbReference type="EMBL" id="GET20657.1"/>
    </source>
</evidence>
<dbReference type="RefSeq" id="WP_106541081.1">
    <property type="nucleotide sequence ID" value="NZ_BLAU01000001.1"/>
</dbReference>
<dbReference type="GO" id="GO:0016887">
    <property type="term" value="F:ATP hydrolysis activity"/>
    <property type="evidence" value="ECO:0007669"/>
    <property type="project" value="InterPro"/>
</dbReference>
<sequence length="264" mass="29573">MESQHNVIEIRDLYKSFWSGSSENEVLKGINLDIKNGNIIGYIGPNGAGKSTTVKILCGLIDDFEGDIRMMGMNVRTDAMEIKKRIGYIPENASLYDSLTPMEFLSFLGEMRGIEPGRVTERAMNLLRIFEMQKNANQRISTFSKGMRQKVLIISGMIHNPEIIFLDEPLSGLDANSVIMVKEVLTQLARDGKTIFYSSHLMDVVEKISDRIVLIDKGNVIADGTFDELKAQANDESLEKLFTRLTGSTGLSDRAEEFIHSVEK</sequence>
<dbReference type="SMART" id="SM00382">
    <property type="entry name" value="AAA"/>
    <property type="match status" value="1"/>
</dbReference>
<dbReference type="PROSITE" id="PS50893">
    <property type="entry name" value="ABC_TRANSPORTER_2"/>
    <property type="match status" value="1"/>
</dbReference>
<evidence type="ECO:0000313" key="5">
    <source>
        <dbReference type="EMBL" id="PSK84486.1"/>
    </source>
</evidence>
<dbReference type="EMBL" id="PYGC01000002">
    <property type="protein sequence ID" value="PSK84486.1"/>
    <property type="molecule type" value="Genomic_DNA"/>
</dbReference>
<keyword evidence="1" id="KW-0547">Nucleotide-binding</keyword>
<feature type="domain" description="ABC transporter" evidence="3">
    <location>
        <begin position="8"/>
        <end position="242"/>
    </location>
</feature>
<evidence type="ECO:0000313" key="7">
    <source>
        <dbReference type="Proteomes" id="UP000396862"/>
    </source>
</evidence>
<dbReference type="Gene3D" id="3.40.50.300">
    <property type="entry name" value="P-loop containing nucleotide triphosphate hydrolases"/>
    <property type="match status" value="1"/>
</dbReference>
<keyword evidence="7" id="KW-1185">Reference proteome</keyword>
<proteinExistence type="predicted"/>
<reference evidence="5 6" key="1">
    <citation type="submission" date="2018-03" db="EMBL/GenBank/DDBJ databases">
        <title>Genomic Encyclopedia of Archaeal and Bacterial Type Strains, Phase II (KMG-II): from individual species to whole genera.</title>
        <authorList>
            <person name="Goeker M."/>
        </authorList>
    </citation>
    <scope>NUCLEOTIDE SEQUENCE [LARGE SCALE GENOMIC DNA]</scope>
    <source>
        <strain evidence="5 6">DSM 27267</strain>
    </source>
</reference>
<accession>A0A2P8CHS2</accession>
<keyword evidence="2 5" id="KW-0067">ATP-binding</keyword>
<dbReference type="PANTHER" id="PTHR43613">
    <property type="entry name" value="ABC TRANSPORTER, ATP-BINDING PROTEIN"/>
    <property type="match status" value="1"/>
</dbReference>
<dbReference type="Proteomes" id="UP000240621">
    <property type="component" value="Unassembled WGS sequence"/>
</dbReference>
<comment type="caution">
    <text evidence="5">The sequence shown here is derived from an EMBL/GenBank/DDBJ whole genome shotgun (WGS) entry which is preliminary data.</text>
</comment>
<dbReference type="InterPro" id="IPR003593">
    <property type="entry name" value="AAA+_ATPase"/>
</dbReference>
<organism evidence="5 6">
    <name type="scientific">Prolixibacter denitrificans</name>
    <dbReference type="NCBI Taxonomy" id="1541063"/>
    <lineage>
        <taxon>Bacteria</taxon>
        <taxon>Pseudomonadati</taxon>
        <taxon>Bacteroidota</taxon>
        <taxon>Bacteroidia</taxon>
        <taxon>Marinilabiliales</taxon>
        <taxon>Prolixibacteraceae</taxon>
        <taxon>Prolixibacter</taxon>
    </lineage>
</organism>
<dbReference type="Proteomes" id="UP000396862">
    <property type="component" value="Unassembled WGS sequence"/>
</dbReference>
<evidence type="ECO:0000313" key="6">
    <source>
        <dbReference type="Proteomes" id="UP000240621"/>
    </source>
</evidence>
<dbReference type="OrthoDB" id="9801987at2"/>
<dbReference type="CDD" id="cd03230">
    <property type="entry name" value="ABC_DR_subfamily_A"/>
    <property type="match status" value="1"/>
</dbReference>
<reference evidence="4 7" key="2">
    <citation type="submission" date="2019-10" db="EMBL/GenBank/DDBJ databases">
        <title>Prolixibacter strains distinguished by the presence of nitrate reductase genes were adept at nitrate-dependent anaerobic corrosion of metallic iron and carbon steel.</title>
        <authorList>
            <person name="Iino T."/>
            <person name="Shono N."/>
            <person name="Ito K."/>
            <person name="Nakamura R."/>
            <person name="Sueoka K."/>
            <person name="Harayama S."/>
            <person name="Ohkuma M."/>
        </authorList>
    </citation>
    <scope>NUCLEOTIDE SEQUENCE [LARGE SCALE GENOMIC DNA]</scope>
    <source>
        <strain evidence="4 7">MIC1-1</strain>
    </source>
</reference>
<dbReference type="InterPro" id="IPR003439">
    <property type="entry name" value="ABC_transporter-like_ATP-bd"/>
</dbReference>
<evidence type="ECO:0000256" key="1">
    <source>
        <dbReference type="ARBA" id="ARBA00022741"/>
    </source>
</evidence>
<name>A0A2P8CHS2_9BACT</name>
<dbReference type="InterPro" id="IPR027417">
    <property type="entry name" value="P-loop_NTPase"/>
</dbReference>
<dbReference type="PANTHER" id="PTHR43613:SF1">
    <property type="entry name" value="ABC TRANSPORTER, ATP-BINDING PROTEIN"/>
    <property type="match status" value="1"/>
</dbReference>
<evidence type="ECO:0000256" key="2">
    <source>
        <dbReference type="ARBA" id="ARBA00022840"/>
    </source>
</evidence>
<protein>
    <submittedName>
        <fullName evidence="4">ABC transporter ATP-binding protein</fullName>
    </submittedName>
    <submittedName>
        <fullName evidence="5">ABC-2 type transport system ATP-binding protein</fullName>
    </submittedName>
</protein>
<dbReference type="SUPFAM" id="SSF52540">
    <property type="entry name" value="P-loop containing nucleoside triphosphate hydrolases"/>
    <property type="match status" value="1"/>
</dbReference>
<evidence type="ECO:0000259" key="3">
    <source>
        <dbReference type="PROSITE" id="PS50893"/>
    </source>
</evidence>
<dbReference type="AlphaFoldDB" id="A0A2P8CHS2"/>
<dbReference type="InterPro" id="IPR017871">
    <property type="entry name" value="ABC_transporter-like_CS"/>
</dbReference>
<dbReference type="GO" id="GO:0005524">
    <property type="term" value="F:ATP binding"/>
    <property type="evidence" value="ECO:0007669"/>
    <property type="project" value="UniProtKB-KW"/>
</dbReference>
<dbReference type="Pfam" id="PF00005">
    <property type="entry name" value="ABC_tran"/>
    <property type="match status" value="1"/>
</dbReference>
<gene>
    <name evidence="5" type="ORF">CLV93_102274</name>
    <name evidence="4" type="ORF">JCM18694_09030</name>
</gene>
<dbReference type="EMBL" id="BLAU01000001">
    <property type="protein sequence ID" value="GET20657.1"/>
    <property type="molecule type" value="Genomic_DNA"/>
</dbReference>